<proteinExistence type="inferred from homology"/>
<evidence type="ECO:0000256" key="6">
    <source>
        <dbReference type="SAM" id="MobiDB-lite"/>
    </source>
</evidence>
<evidence type="ECO:0000256" key="5">
    <source>
        <dbReference type="ARBA" id="ARBA00023136"/>
    </source>
</evidence>
<evidence type="ECO:0000256" key="3">
    <source>
        <dbReference type="ARBA" id="ARBA00022692"/>
    </source>
</evidence>
<evidence type="ECO:0000313" key="8">
    <source>
        <dbReference type="EMBL" id="WAR25257.1"/>
    </source>
</evidence>
<sequence>MKVMSSEGIDWTAFLPRVVDFGFTWAPSFQPVGLGTQSTCKRDTEKASASVIMVKKMSNDSVCISSIHTWIQLNQGPKRKSALRPYETRHSEMGQNWFPNLSIFVLVEKGQTAVMSGREIIIDQAPIMIQPQWAPVPVSTDDIRDLYEDLEYDEDAISLGSAGRWTKDRGRSHYGHGRIGKGQNDSNVIEEVEEEDNERDDDDDSEIHSRVGDFFTAPCRAAEQAEEFVKKVWEAGWRVVHHNSLPNWLRDNDFLHKGHRLPTNSFLACFKSIFRVHTETGNIWTHLLGMIAFIGITSYFVTRPSFEIQWQEKAVFSAFFVGAIVCLGFSWVFHTVFNHSQGVGKLFNKLDYCGIAILTMGSFVPWLHYGFYCKLGVKIIYMALTFGLGTLCIIVSLWSKFSEPRFRPLRAGVFIAFGLSGVIPALHIVITDGFWEAVNKHSLGWLSLMGLLYIVGALIYAIRIPE</sequence>
<feature type="transmembrane region" description="Helical" evidence="7">
    <location>
        <begin position="379"/>
        <end position="399"/>
    </location>
</feature>
<evidence type="ECO:0000256" key="1">
    <source>
        <dbReference type="ARBA" id="ARBA00004141"/>
    </source>
</evidence>
<dbReference type="PANTHER" id="PTHR20855:SF52">
    <property type="entry name" value="ADIPONECTIN RECEPTOR PROTEIN"/>
    <property type="match status" value="1"/>
</dbReference>
<feature type="transmembrane region" description="Helical" evidence="7">
    <location>
        <begin position="349"/>
        <end position="367"/>
    </location>
</feature>
<protein>
    <submittedName>
        <fullName evidence="8">ADRL-like protein</fullName>
    </submittedName>
</protein>
<evidence type="ECO:0000256" key="7">
    <source>
        <dbReference type="SAM" id="Phobius"/>
    </source>
</evidence>
<feature type="transmembrane region" description="Helical" evidence="7">
    <location>
        <begin position="442"/>
        <end position="462"/>
    </location>
</feature>
<keyword evidence="9" id="KW-1185">Reference proteome</keyword>
<dbReference type="EMBL" id="CP111025">
    <property type="protein sequence ID" value="WAR25257.1"/>
    <property type="molecule type" value="Genomic_DNA"/>
</dbReference>
<dbReference type="PANTHER" id="PTHR20855">
    <property type="entry name" value="ADIPOR/PROGESTIN RECEPTOR-RELATED"/>
    <property type="match status" value="1"/>
</dbReference>
<accession>A0ABY7FW27</accession>
<comment type="subcellular location">
    <subcellularLocation>
        <location evidence="1">Membrane</location>
        <topology evidence="1">Multi-pass membrane protein</topology>
    </subcellularLocation>
</comment>
<gene>
    <name evidence="8" type="ORF">MAR_010961</name>
</gene>
<dbReference type="InterPro" id="IPR004254">
    <property type="entry name" value="AdipoR/HlyIII-related"/>
</dbReference>
<reference evidence="8" key="1">
    <citation type="submission" date="2022-11" db="EMBL/GenBank/DDBJ databases">
        <title>Centuries of genome instability and evolution in soft-shell clam transmissible cancer (bioRxiv).</title>
        <authorList>
            <person name="Hart S.F.M."/>
            <person name="Yonemitsu M.A."/>
            <person name="Giersch R.M."/>
            <person name="Beal B.F."/>
            <person name="Arriagada G."/>
            <person name="Davis B.W."/>
            <person name="Ostrander E.A."/>
            <person name="Goff S.P."/>
            <person name="Metzger M.J."/>
        </authorList>
    </citation>
    <scope>NUCLEOTIDE SEQUENCE</scope>
    <source>
        <strain evidence="8">MELC-2E11</strain>
        <tissue evidence="8">Siphon/mantle</tissue>
    </source>
</reference>
<evidence type="ECO:0000256" key="2">
    <source>
        <dbReference type="ARBA" id="ARBA00007018"/>
    </source>
</evidence>
<comment type="similarity">
    <text evidence="2">Belongs to the ADIPOR family.</text>
</comment>
<organism evidence="8 9">
    <name type="scientific">Mya arenaria</name>
    <name type="common">Soft-shell clam</name>
    <dbReference type="NCBI Taxonomy" id="6604"/>
    <lineage>
        <taxon>Eukaryota</taxon>
        <taxon>Metazoa</taxon>
        <taxon>Spiralia</taxon>
        <taxon>Lophotrochozoa</taxon>
        <taxon>Mollusca</taxon>
        <taxon>Bivalvia</taxon>
        <taxon>Autobranchia</taxon>
        <taxon>Heteroconchia</taxon>
        <taxon>Euheterodonta</taxon>
        <taxon>Imparidentia</taxon>
        <taxon>Neoheterodontei</taxon>
        <taxon>Myida</taxon>
        <taxon>Myoidea</taxon>
        <taxon>Myidae</taxon>
        <taxon>Mya</taxon>
    </lineage>
</organism>
<name>A0ABY7FW27_MYAAR</name>
<keyword evidence="4 7" id="KW-1133">Transmembrane helix</keyword>
<evidence type="ECO:0000256" key="4">
    <source>
        <dbReference type="ARBA" id="ARBA00022989"/>
    </source>
</evidence>
<keyword evidence="3 7" id="KW-0812">Transmembrane</keyword>
<dbReference type="SUPFAM" id="SSF103473">
    <property type="entry name" value="MFS general substrate transporter"/>
    <property type="match status" value="1"/>
</dbReference>
<dbReference type="Proteomes" id="UP001164746">
    <property type="component" value="Chromosome 14"/>
</dbReference>
<feature type="region of interest" description="Disordered" evidence="6">
    <location>
        <begin position="170"/>
        <end position="207"/>
    </location>
</feature>
<evidence type="ECO:0000313" key="9">
    <source>
        <dbReference type="Proteomes" id="UP001164746"/>
    </source>
</evidence>
<feature type="transmembrane region" description="Helical" evidence="7">
    <location>
        <begin position="411"/>
        <end position="430"/>
    </location>
</feature>
<feature type="transmembrane region" description="Helical" evidence="7">
    <location>
        <begin position="283"/>
        <end position="302"/>
    </location>
</feature>
<keyword evidence="5 7" id="KW-0472">Membrane</keyword>
<dbReference type="InterPro" id="IPR036259">
    <property type="entry name" value="MFS_trans_sf"/>
</dbReference>
<feature type="compositionally biased region" description="Acidic residues" evidence="6">
    <location>
        <begin position="188"/>
        <end position="205"/>
    </location>
</feature>
<dbReference type="Pfam" id="PF03006">
    <property type="entry name" value="HlyIII"/>
    <property type="match status" value="1"/>
</dbReference>
<feature type="transmembrane region" description="Helical" evidence="7">
    <location>
        <begin position="314"/>
        <end position="337"/>
    </location>
</feature>
<feature type="non-terminal residue" evidence="8">
    <location>
        <position position="466"/>
    </location>
</feature>